<gene>
    <name evidence="1" type="ORF">RV045_04660</name>
</gene>
<name>A0ACC6P0G1_9BURK</name>
<comment type="caution">
    <text evidence="1">The sequence shown here is derived from an EMBL/GenBank/DDBJ whole genome shotgun (WGS) entry which is preliminary data.</text>
</comment>
<proteinExistence type="predicted"/>
<keyword evidence="2" id="KW-1185">Reference proteome</keyword>
<organism evidence="1 2">
    <name type="scientific">Amphibiibacter pelophylacis</name>
    <dbReference type="NCBI Taxonomy" id="1799477"/>
    <lineage>
        <taxon>Bacteria</taxon>
        <taxon>Pseudomonadati</taxon>
        <taxon>Pseudomonadota</taxon>
        <taxon>Betaproteobacteria</taxon>
        <taxon>Burkholderiales</taxon>
        <taxon>Sphaerotilaceae</taxon>
        <taxon>Amphibiibacter</taxon>
    </lineage>
</organism>
<sequence>MSQNNLPDRCRRFFVREWQSGLLDSIVIIQKAALTLLDKPKEPGLQQRLRDVIHEVERHIGGWPKACTEVMSAVAQTRRNSGEFDMDALTLVDNDTIEGEILVSRLSMAMVEKANWEINDLHIRVRSLLPGNEIPEDDLLQPPKLAGLLFKAWRKVGLSMEAWRSLQTVIQTELATLAEECYHEANAYLVDLGVMPSIDVRQLNKRQRSYAAQHGSADESKGEGGLFKRWVKSGEQSQAMLGKLNSLLGKHLPGLLSRQNDTGEVRTSDQLNVAMNAELQQLKQRFGELEASAQQDSGQLLKDLQQRKAVLKQSAANEEERATIEIVALLFQSILTEDRLPAAMRVWFARLQIPVLRLAVTEPKFFASGEHPARRLIDRMGSCVMGFDSIEPSILLGKVEEEIKRTVEFIEAYPDSGQKAFITALHDFESFLTQFFSHGDERTRKSVSVVQQIEQRETLAVQFTIELRKMLSDVPVHEDVRNFLFTVWAEVLASSTVKYSLQSDEVKKYKRIASELIWAASAKVTREERAQLIKRLPLILKGIKEGMASVGMPAPEQTEWLRHLNTTLAQAFTAKVSDMPTERLHDLMRKLDALEQELPDVEDFEIDDSFVFELSGGELENVTVISHGGTEPPSVSSLAIVNRLQLGTWFGLRYGESEDNVQLSWQGMNKLLSLFTTLDGRSYLIQKQRAAGYIEAELLVPRHTETITEKATRQVLAKLEADPERLHD</sequence>
<reference evidence="1" key="1">
    <citation type="submission" date="2023-10" db="EMBL/GenBank/DDBJ databases">
        <title>Amphibacter perezi, gen. nov., sp. nov. a novel taxa of the family Comamonadaceae, class Betaproteobacteria isolated from the skin microbiota of Pelophylax perezi from different populations.</title>
        <authorList>
            <person name="Costa S."/>
            <person name="Proenca D.N."/>
            <person name="Lopes I."/>
            <person name="Morais P.V."/>
        </authorList>
    </citation>
    <scope>NUCLEOTIDE SEQUENCE</scope>
    <source>
        <strain evidence="1">SL12-8</strain>
    </source>
</reference>
<dbReference type="EMBL" id="JAWDIE010000005">
    <property type="protein sequence ID" value="MEJ7137724.1"/>
    <property type="molecule type" value="Genomic_DNA"/>
</dbReference>
<evidence type="ECO:0000313" key="2">
    <source>
        <dbReference type="Proteomes" id="UP001364695"/>
    </source>
</evidence>
<accession>A0ACC6P0G1</accession>
<protein>
    <submittedName>
        <fullName evidence="1">DUF1631 family protein</fullName>
    </submittedName>
</protein>
<dbReference type="Proteomes" id="UP001364695">
    <property type="component" value="Unassembled WGS sequence"/>
</dbReference>
<evidence type="ECO:0000313" key="1">
    <source>
        <dbReference type="EMBL" id="MEJ7137724.1"/>
    </source>
</evidence>